<gene>
    <name evidence="1" type="ORF">CHC_T00005943001</name>
</gene>
<dbReference type="EMBL" id="HG001861">
    <property type="protein sequence ID" value="CDF37694.1"/>
    <property type="molecule type" value="Genomic_DNA"/>
</dbReference>
<dbReference type="Gramene" id="CDF37694">
    <property type="protein sequence ID" value="CDF37694"/>
    <property type="gene ID" value="CHC_T00005943001"/>
</dbReference>
<dbReference type="GeneID" id="17325281"/>
<protein>
    <submittedName>
        <fullName evidence="1">Uncharacterized protein</fullName>
    </submittedName>
</protein>
<proteinExistence type="predicted"/>
<dbReference type="Proteomes" id="UP000012073">
    <property type="component" value="Unassembled WGS sequence"/>
</dbReference>
<organism evidence="1 2">
    <name type="scientific">Chondrus crispus</name>
    <name type="common">Carrageen Irish moss</name>
    <name type="synonym">Polymorpha crispa</name>
    <dbReference type="NCBI Taxonomy" id="2769"/>
    <lineage>
        <taxon>Eukaryota</taxon>
        <taxon>Rhodophyta</taxon>
        <taxon>Florideophyceae</taxon>
        <taxon>Rhodymeniophycidae</taxon>
        <taxon>Gigartinales</taxon>
        <taxon>Gigartinaceae</taxon>
        <taxon>Chondrus</taxon>
    </lineage>
</organism>
<keyword evidence="2" id="KW-1185">Reference proteome</keyword>
<name>R7QHY5_CHOCR</name>
<accession>R7QHY5</accession>
<reference evidence="2" key="1">
    <citation type="journal article" date="2013" name="Proc. Natl. Acad. Sci. U.S.A.">
        <title>Genome structure and metabolic features in the red seaweed Chondrus crispus shed light on evolution of the Archaeplastida.</title>
        <authorList>
            <person name="Collen J."/>
            <person name="Porcel B."/>
            <person name="Carre W."/>
            <person name="Ball S.G."/>
            <person name="Chaparro C."/>
            <person name="Tonon T."/>
            <person name="Barbeyron T."/>
            <person name="Michel G."/>
            <person name="Noel B."/>
            <person name="Valentin K."/>
            <person name="Elias M."/>
            <person name="Artiguenave F."/>
            <person name="Arun A."/>
            <person name="Aury J.M."/>
            <person name="Barbosa-Neto J.F."/>
            <person name="Bothwell J.H."/>
            <person name="Bouget F.Y."/>
            <person name="Brillet L."/>
            <person name="Cabello-Hurtado F."/>
            <person name="Capella-Gutierrez S."/>
            <person name="Charrier B."/>
            <person name="Cladiere L."/>
            <person name="Cock J.M."/>
            <person name="Coelho S.M."/>
            <person name="Colleoni C."/>
            <person name="Czjzek M."/>
            <person name="Da Silva C."/>
            <person name="Delage L."/>
            <person name="Denoeud F."/>
            <person name="Deschamps P."/>
            <person name="Dittami S.M."/>
            <person name="Gabaldon T."/>
            <person name="Gachon C.M."/>
            <person name="Groisillier A."/>
            <person name="Herve C."/>
            <person name="Jabbari K."/>
            <person name="Katinka M."/>
            <person name="Kloareg B."/>
            <person name="Kowalczyk N."/>
            <person name="Labadie K."/>
            <person name="Leblanc C."/>
            <person name="Lopez P.J."/>
            <person name="McLachlan D.H."/>
            <person name="Meslet-Cladiere L."/>
            <person name="Moustafa A."/>
            <person name="Nehr Z."/>
            <person name="Nyvall Collen P."/>
            <person name="Panaud O."/>
            <person name="Partensky F."/>
            <person name="Poulain J."/>
            <person name="Rensing S.A."/>
            <person name="Rousvoal S."/>
            <person name="Samson G."/>
            <person name="Symeonidi A."/>
            <person name="Weissenbach J."/>
            <person name="Zambounis A."/>
            <person name="Wincker P."/>
            <person name="Boyen C."/>
        </authorList>
    </citation>
    <scope>NUCLEOTIDE SEQUENCE [LARGE SCALE GENOMIC DNA]</scope>
    <source>
        <strain evidence="2">cv. Stackhouse</strain>
    </source>
</reference>
<dbReference type="KEGG" id="ccp:CHC_T00005943001"/>
<dbReference type="AlphaFoldDB" id="R7QHY5"/>
<sequence length="32" mass="3658">MREILYILSPNEKHSAKSALSLERTNDLLDCP</sequence>
<evidence type="ECO:0000313" key="2">
    <source>
        <dbReference type="Proteomes" id="UP000012073"/>
    </source>
</evidence>
<dbReference type="RefSeq" id="XP_005717565.1">
    <property type="nucleotide sequence ID" value="XM_005717508.1"/>
</dbReference>
<evidence type="ECO:0000313" key="1">
    <source>
        <dbReference type="EMBL" id="CDF37694.1"/>
    </source>
</evidence>